<organism evidence="2 3">
    <name type="scientific">Oricola cellulosilytica</name>
    <dbReference type="NCBI Taxonomy" id="1429082"/>
    <lineage>
        <taxon>Bacteria</taxon>
        <taxon>Pseudomonadati</taxon>
        <taxon>Pseudomonadota</taxon>
        <taxon>Alphaproteobacteria</taxon>
        <taxon>Hyphomicrobiales</taxon>
        <taxon>Ahrensiaceae</taxon>
        <taxon>Oricola</taxon>
    </lineage>
</organism>
<sequence>MAKTRMIRKFLETRGSLRQFLKCNNGNFGITLAVLSLPVLAAVGLAVDYARLQADNRNLQQSVDAAALAAVVPQGKTDAERSLIASDFLEHNFEGNFVAPSVAVSTVGGYRRVTVSANTALKTSLMNVVGINNVDHGAKAVAGLRSLKNACVLALNTTEDDTINMWGSSAKIVANCDVQSNSSSPSFAMRNKSNETSTAKKFCTVGGYTGTRFSPLPETGCDPMVDPYTELPVPSVSGCTYKGHKISGGIVSLNPGVYCGGLEIKGGTVTFKPGVYVMKNGPLKIGANAAVTGEQVTFYLYGKNAVMDMGGGAQTLLSAPMTGDYAGLLVVQHPGAAAGATSSMSGGSDTRLIGVFYLPTQKLSIGGSGQFGALSPFMGVVANKVELFGNGTVVFNHDYESAGYGNIALPGTPVAYLIE</sequence>
<dbReference type="Pfam" id="PF13400">
    <property type="entry name" value="Tad"/>
    <property type="match status" value="1"/>
</dbReference>
<reference evidence="2 3" key="1">
    <citation type="journal article" date="2015" name="Antonie Van Leeuwenhoek">
        <title>Oricola cellulosilytica gen. nov., sp. nov., a cellulose-degrading bacterium of the family Phyllobacteriaceae isolated from surface seashore water, and emended descriptions of Mesorhizobium loti and Phyllobacterium myrsinacearum.</title>
        <authorList>
            <person name="Hameed A."/>
            <person name="Shahina M."/>
            <person name="Lai W.A."/>
            <person name="Lin S.Y."/>
            <person name="Young L.S."/>
            <person name="Liu Y.C."/>
            <person name="Hsu Y.H."/>
            <person name="Young C.C."/>
        </authorList>
    </citation>
    <scope>NUCLEOTIDE SEQUENCE [LARGE SCALE GENOMIC DNA]</scope>
    <source>
        <strain evidence="2 3">KCTC 52183</strain>
    </source>
</reference>
<comment type="caution">
    <text evidence="2">The sequence shown here is derived from an EMBL/GenBank/DDBJ whole genome shotgun (WGS) entry which is preliminary data.</text>
</comment>
<feature type="domain" description="Putative Flp pilus-assembly TadG-like N-terminal" evidence="1">
    <location>
        <begin position="26"/>
        <end position="71"/>
    </location>
</feature>
<protein>
    <recommendedName>
        <fullName evidence="1">Putative Flp pilus-assembly TadG-like N-terminal domain-containing protein</fullName>
    </recommendedName>
</protein>
<gene>
    <name evidence="2" type="ORF">E0D97_13305</name>
</gene>
<evidence type="ECO:0000259" key="1">
    <source>
        <dbReference type="Pfam" id="PF13400"/>
    </source>
</evidence>
<keyword evidence="3" id="KW-1185">Reference proteome</keyword>
<name>A0A4R0PBN5_9HYPH</name>
<proteinExistence type="predicted"/>
<dbReference type="AlphaFoldDB" id="A0A4R0PBN5"/>
<evidence type="ECO:0000313" key="3">
    <source>
        <dbReference type="Proteomes" id="UP000291301"/>
    </source>
</evidence>
<evidence type="ECO:0000313" key="2">
    <source>
        <dbReference type="EMBL" id="TCD13451.1"/>
    </source>
</evidence>
<dbReference type="RefSeq" id="WP_131569712.1">
    <property type="nucleotide sequence ID" value="NZ_JAINFK010000006.1"/>
</dbReference>
<dbReference type="InterPro" id="IPR028087">
    <property type="entry name" value="Tad_N"/>
</dbReference>
<dbReference type="Proteomes" id="UP000291301">
    <property type="component" value="Unassembled WGS sequence"/>
</dbReference>
<dbReference type="EMBL" id="SJST01000005">
    <property type="protein sequence ID" value="TCD13451.1"/>
    <property type="molecule type" value="Genomic_DNA"/>
</dbReference>
<accession>A0A4R0PBN5</accession>
<dbReference type="OrthoDB" id="7418984at2"/>